<reference evidence="2 4" key="3">
    <citation type="submission" date="2019-07" db="EMBL/GenBank/DDBJ databases">
        <title>Whole genome shotgun sequence of Methylobacterium oxalidis NBRC 107715.</title>
        <authorList>
            <person name="Hosoyama A."/>
            <person name="Uohara A."/>
            <person name="Ohji S."/>
            <person name="Ichikawa N."/>
        </authorList>
    </citation>
    <scope>NUCLEOTIDE SEQUENCE [LARGE SCALE GENOMIC DNA]</scope>
    <source>
        <strain evidence="2 4">NBRC 107715</strain>
    </source>
</reference>
<organism evidence="2 4">
    <name type="scientific">Methylobacterium oxalidis</name>
    <dbReference type="NCBI Taxonomy" id="944322"/>
    <lineage>
        <taxon>Bacteria</taxon>
        <taxon>Pseudomonadati</taxon>
        <taxon>Pseudomonadota</taxon>
        <taxon>Alphaproteobacteria</taxon>
        <taxon>Hyphomicrobiales</taxon>
        <taxon>Methylobacteriaceae</taxon>
        <taxon>Methylobacterium</taxon>
    </lineage>
</organism>
<dbReference type="RefSeq" id="WP_147028893.1">
    <property type="nucleotide sequence ID" value="NZ_BJZU01000154.1"/>
</dbReference>
<gene>
    <name evidence="3" type="ORF">GCM10007888_22050</name>
    <name evidence="2" type="ORF">MOX02_54810</name>
</gene>
<reference evidence="3" key="1">
    <citation type="journal article" date="2014" name="Int. J. Syst. Evol. Microbiol.">
        <title>Complete genome of a new Firmicutes species belonging to the dominant human colonic microbiota ('Ruminococcus bicirculans') reveals two chromosomes and a selective capacity to utilize plant glucans.</title>
        <authorList>
            <consortium name="NISC Comparative Sequencing Program"/>
            <person name="Wegmann U."/>
            <person name="Louis P."/>
            <person name="Goesmann A."/>
            <person name="Henrissat B."/>
            <person name="Duncan S.H."/>
            <person name="Flint H.J."/>
        </authorList>
    </citation>
    <scope>NUCLEOTIDE SEQUENCE</scope>
    <source>
        <strain evidence="3">NBRC 107715</strain>
    </source>
</reference>
<name>A0A512JBU7_9HYPH</name>
<dbReference type="SUPFAM" id="SSF158682">
    <property type="entry name" value="TerB-like"/>
    <property type="match status" value="1"/>
</dbReference>
<dbReference type="EMBL" id="BSPK01000027">
    <property type="protein sequence ID" value="GLS63824.1"/>
    <property type="molecule type" value="Genomic_DNA"/>
</dbReference>
<proteinExistence type="predicted"/>
<feature type="domain" description="Co-chaperone DjlA N-terminal" evidence="1">
    <location>
        <begin position="29"/>
        <end position="145"/>
    </location>
</feature>
<evidence type="ECO:0000313" key="2">
    <source>
        <dbReference type="EMBL" id="GEP07443.1"/>
    </source>
</evidence>
<evidence type="ECO:0000313" key="3">
    <source>
        <dbReference type="EMBL" id="GLS63824.1"/>
    </source>
</evidence>
<dbReference type="EMBL" id="BJZU01000154">
    <property type="protein sequence ID" value="GEP07443.1"/>
    <property type="molecule type" value="Genomic_DNA"/>
</dbReference>
<evidence type="ECO:0000259" key="1">
    <source>
        <dbReference type="Pfam" id="PF05099"/>
    </source>
</evidence>
<protein>
    <recommendedName>
        <fullName evidence="1">Co-chaperone DjlA N-terminal domain-containing protein</fullName>
    </recommendedName>
</protein>
<reference evidence="5" key="2">
    <citation type="journal article" date="2019" name="Int. J. Syst. Evol. Microbiol.">
        <title>The Global Catalogue of Microorganisms (GCM) 10K type strain sequencing project: providing services to taxonomists for standard genome sequencing and annotation.</title>
        <authorList>
            <consortium name="The Broad Institute Genomics Platform"/>
            <consortium name="The Broad Institute Genome Sequencing Center for Infectious Disease"/>
            <person name="Wu L."/>
            <person name="Ma J."/>
        </authorList>
    </citation>
    <scope>NUCLEOTIDE SEQUENCE [LARGE SCALE GENOMIC DNA]</scope>
    <source>
        <strain evidence="5">NBRC 107715</strain>
    </source>
</reference>
<dbReference type="Gene3D" id="1.10.3680.10">
    <property type="entry name" value="TerB-like"/>
    <property type="match status" value="1"/>
</dbReference>
<dbReference type="AlphaFoldDB" id="A0A512JBU7"/>
<accession>A0A512JBU7</accession>
<keyword evidence="5" id="KW-1185">Reference proteome</keyword>
<dbReference type="Proteomes" id="UP000321960">
    <property type="component" value="Unassembled WGS sequence"/>
</dbReference>
<comment type="caution">
    <text evidence="2">The sequence shown here is derived from an EMBL/GenBank/DDBJ whole genome shotgun (WGS) entry which is preliminary data.</text>
</comment>
<dbReference type="InterPro" id="IPR007791">
    <property type="entry name" value="DjlA_N"/>
</dbReference>
<dbReference type="InterPro" id="IPR029024">
    <property type="entry name" value="TerB-like"/>
</dbReference>
<dbReference type="CDD" id="cd07313">
    <property type="entry name" value="terB_like_2"/>
    <property type="match status" value="1"/>
</dbReference>
<dbReference type="Proteomes" id="UP001156856">
    <property type="component" value="Unassembled WGS sequence"/>
</dbReference>
<dbReference type="Pfam" id="PF05099">
    <property type="entry name" value="TerB"/>
    <property type="match status" value="1"/>
</dbReference>
<reference evidence="3" key="4">
    <citation type="submission" date="2023-01" db="EMBL/GenBank/DDBJ databases">
        <title>Draft genome sequence of Methylobacterium oxalidis strain NBRC 107715.</title>
        <authorList>
            <person name="Sun Q."/>
            <person name="Mori K."/>
        </authorList>
    </citation>
    <scope>NUCLEOTIDE SEQUENCE</scope>
    <source>
        <strain evidence="3">NBRC 107715</strain>
    </source>
</reference>
<dbReference type="OrthoDB" id="5402150at2"/>
<evidence type="ECO:0000313" key="4">
    <source>
        <dbReference type="Proteomes" id="UP000321960"/>
    </source>
</evidence>
<evidence type="ECO:0000313" key="5">
    <source>
        <dbReference type="Proteomes" id="UP001156856"/>
    </source>
</evidence>
<sequence>MSLIARLRAYASDAFGGAPAVDAPADEEHLAATALLVHVARADGVLAAPEAERLSRLVRGRYADSEEAARALIARATAFDAETRDIAMLVELIGREGGEAERVRLLAMAWSIAGADGSVDEFEEALVWRLGSLLGLADGAITRAREEGLAGREGAAAGA</sequence>